<comment type="caution">
    <text evidence="2">The sequence shown here is derived from an EMBL/GenBank/DDBJ whole genome shotgun (WGS) entry which is preliminary data.</text>
</comment>
<keyword evidence="3" id="KW-1185">Reference proteome</keyword>
<dbReference type="OrthoDB" id="2988179at2"/>
<dbReference type="EMBL" id="RBKS01000001">
    <property type="protein sequence ID" value="RKR76406.1"/>
    <property type="molecule type" value="Genomic_DNA"/>
</dbReference>
<dbReference type="InterPro" id="IPR015002">
    <property type="entry name" value="T6SS_Tdi1_C"/>
</dbReference>
<sequence length="204" mass="21777">MLTPDETVYGDLTTWAPAPFGSLFADANYCGRSFDRGLLRFHNAESGAEAQELVTAAFTRDVAPGTAFFAIDWLGRQFGARPARPGEGDGQPVVVIANVGSGEYEGEVAPLDEFIGFLGSDAAATTLGAEAYAAWREANGAPQLDFDECLGYRIPLFLGGTDSPDNVELNDVSVYWTLVGQVFDRSRDLPEGTRITSVGVDPEA</sequence>
<gene>
    <name evidence="2" type="ORF">C8E83_3579</name>
</gene>
<reference evidence="2 3" key="1">
    <citation type="submission" date="2018-10" db="EMBL/GenBank/DDBJ databases">
        <title>Sequencing the genomes of 1000 actinobacteria strains.</title>
        <authorList>
            <person name="Klenk H.-P."/>
        </authorList>
    </citation>
    <scope>NUCLEOTIDE SEQUENCE [LARGE SCALE GENOMIC DNA]</scope>
    <source>
        <strain evidence="2 3">DSM 17894</strain>
    </source>
</reference>
<dbReference type="Pfam" id="PF08906">
    <property type="entry name" value="T6SS_Tdi1_C"/>
    <property type="match status" value="1"/>
</dbReference>
<feature type="domain" description="T6SS immunity protein Tdi1 C-terminal" evidence="1">
    <location>
        <begin position="143"/>
        <end position="181"/>
    </location>
</feature>
<dbReference type="RefSeq" id="WP_121371383.1">
    <property type="nucleotide sequence ID" value="NZ_RBKS01000001.1"/>
</dbReference>
<name>A0A495IML0_9MICO</name>
<dbReference type="AlphaFoldDB" id="A0A495IML0"/>
<dbReference type="Proteomes" id="UP000280008">
    <property type="component" value="Unassembled WGS sequence"/>
</dbReference>
<accession>A0A495IML0</accession>
<evidence type="ECO:0000259" key="1">
    <source>
        <dbReference type="Pfam" id="PF08906"/>
    </source>
</evidence>
<protein>
    <submittedName>
        <fullName evidence="2">Uncharacterized protein DUF1851</fullName>
    </submittedName>
</protein>
<evidence type="ECO:0000313" key="2">
    <source>
        <dbReference type="EMBL" id="RKR76406.1"/>
    </source>
</evidence>
<evidence type="ECO:0000313" key="3">
    <source>
        <dbReference type="Proteomes" id="UP000280008"/>
    </source>
</evidence>
<organism evidence="2 3">
    <name type="scientific">Frondihabitans australicus</name>
    <dbReference type="NCBI Taxonomy" id="386892"/>
    <lineage>
        <taxon>Bacteria</taxon>
        <taxon>Bacillati</taxon>
        <taxon>Actinomycetota</taxon>
        <taxon>Actinomycetes</taxon>
        <taxon>Micrococcales</taxon>
        <taxon>Microbacteriaceae</taxon>
        <taxon>Frondihabitans</taxon>
    </lineage>
</organism>
<proteinExistence type="predicted"/>